<dbReference type="PhylomeDB" id="Q86JA8"/>
<keyword evidence="1" id="KW-1133">Transmembrane helix</keyword>
<protein>
    <recommendedName>
        <fullName evidence="4">Transmembrane protein</fullName>
    </recommendedName>
</protein>
<dbReference type="KEGG" id="ddi:DDB_G0276905"/>
<feature type="transmembrane region" description="Helical" evidence="1">
    <location>
        <begin position="208"/>
        <end position="239"/>
    </location>
</feature>
<dbReference type="dictyBase" id="DDB_G0276905"/>
<name>Q86JA8_DICDI</name>
<keyword evidence="1" id="KW-0812">Transmembrane</keyword>
<evidence type="ECO:0000256" key="1">
    <source>
        <dbReference type="SAM" id="Phobius"/>
    </source>
</evidence>
<dbReference type="OMA" id="QYSNIEC"/>
<dbReference type="HOGENOM" id="CLU_786248_0_0_1"/>
<dbReference type="PaxDb" id="44689-DDB0168326"/>
<dbReference type="FunCoup" id="Q86JA8">
    <property type="interactions" value="435"/>
</dbReference>
<reference evidence="2 3" key="1">
    <citation type="journal article" date="2005" name="Nature">
        <title>The genome of the social amoeba Dictyostelium discoideum.</title>
        <authorList>
            <consortium name="The Dictyostelium discoideum Sequencing Consortium"/>
            <person name="Eichinger L."/>
            <person name="Pachebat J.A."/>
            <person name="Glockner G."/>
            <person name="Rajandream M.A."/>
            <person name="Sucgang R."/>
            <person name="Berriman M."/>
            <person name="Song J."/>
            <person name="Olsen R."/>
            <person name="Szafranski K."/>
            <person name="Xu Q."/>
            <person name="Tunggal B."/>
            <person name="Kummerfeld S."/>
            <person name="Madera M."/>
            <person name="Konfortov B.A."/>
            <person name="Rivero F."/>
            <person name="Bankier A.T."/>
            <person name="Lehmann R."/>
            <person name="Hamlin N."/>
            <person name="Davies R."/>
            <person name="Gaudet P."/>
            <person name="Fey P."/>
            <person name="Pilcher K."/>
            <person name="Chen G."/>
            <person name="Saunders D."/>
            <person name="Sodergren E."/>
            <person name="Davis P."/>
            <person name="Kerhornou A."/>
            <person name="Nie X."/>
            <person name="Hall N."/>
            <person name="Anjard C."/>
            <person name="Hemphill L."/>
            <person name="Bason N."/>
            <person name="Farbrother P."/>
            <person name="Desany B."/>
            <person name="Just E."/>
            <person name="Morio T."/>
            <person name="Rost R."/>
            <person name="Churcher C."/>
            <person name="Cooper J."/>
            <person name="Haydock S."/>
            <person name="van Driessche N."/>
            <person name="Cronin A."/>
            <person name="Goodhead I."/>
            <person name="Muzny D."/>
            <person name="Mourier T."/>
            <person name="Pain A."/>
            <person name="Lu M."/>
            <person name="Harper D."/>
            <person name="Lindsay R."/>
            <person name="Hauser H."/>
            <person name="James K."/>
            <person name="Quiles M."/>
            <person name="Madan Babu M."/>
            <person name="Saito T."/>
            <person name="Buchrieser C."/>
            <person name="Wardroper A."/>
            <person name="Felder M."/>
            <person name="Thangavelu M."/>
            <person name="Johnson D."/>
            <person name="Knights A."/>
            <person name="Loulseged H."/>
            <person name="Mungall K."/>
            <person name="Oliver K."/>
            <person name="Price C."/>
            <person name="Quail M.A."/>
            <person name="Urushihara H."/>
            <person name="Hernandez J."/>
            <person name="Rabbinowitsch E."/>
            <person name="Steffen D."/>
            <person name="Sanders M."/>
            <person name="Ma J."/>
            <person name="Kohara Y."/>
            <person name="Sharp S."/>
            <person name="Simmonds M."/>
            <person name="Spiegler S."/>
            <person name="Tivey A."/>
            <person name="Sugano S."/>
            <person name="White B."/>
            <person name="Walker D."/>
            <person name="Woodward J."/>
            <person name="Winckler T."/>
            <person name="Tanaka Y."/>
            <person name="Shaulsky G."/>
            <person name="Schleicher M."/>
            <person name="Weinstock G."/>
            <person name="Rosenthal A."/>
            <person name="Cox E.C."/>
            <person name="Chisholm R.L."/>
            <person name="Gibbs R."/>
            <person name="Loomis W.F."/>
            <person name="Platzer M."/>
            <person name="Kay R.R."/>
            <person name="Williams J."/>
            <person name="Dear P.H."/>
            <person name="Noegel A.A."/>
            <person name="Barrell B."/>
            <person name="Kuspa A."/>
        </authorList>
    </citation>
    <scope>NUCLEOTIDE SEQUENCE [LARGE SCALE GENOMIC DNA]</scope>
    <source>
        <strain evidence="2 3">AX4</strain>
    </source>
</reference>
<dbReference type="Proteomes" id="UP000002195">
    <property type="component" value="Unassembled WGS sequence"/>
</dbReference>
<accession>Q550U1</accession>
<dbReference type="VEuPathDB" id="AmoebaDB:DDB_G0276905"/>
<accession>Q86JA8</accession>
<keyword evidence="1" id="KW-0472">Membrane</keyword>
<feature type="transmembrane region" description="Helical" evidence="1">
    <location>
        <begin position="21"/>
        <end position="42"/>
    </location>
</feature>
<evidence type="ECO:0000313" key="2">
    <source>
        <dbReference type="EMBL" id="EAL68954.1"/>
    </source>
</evidence>
<dbReference type="eggNOG" id="ENOG502RE83">
    <property type="taxonomic scope" value="Eukaryota"/>
</dbReference>
<gene>
    <name evidence="2" type="ORF">DDB_G0276905</name>
</gene>
<dbReference type="InParanoid" id="Q86JA8"/>
<sequence>MNDQFTFEFNNYLNVTQPKPIRVLLTILIGFGLLMVGEYTFFSNFDKMQIVGCTLPSIVIKNNSSSITSSNSLENCFYEGFKFTTCVNQQFNTGSNYSLAFSVSMLGLPTDKYSSLLIGFAVLLFLGIQLIYQGMHYFNWVKRTRIQQILSESKIFLNGNKKFEKRLTIYFAVSGLIYIGLKVIWIIYRDNQYSNIECDGNVYNVNFLGTLSASIGTLITSSIPYIIFPLVFLGSWINYLSDLDFKKMTDHLSHESIKQIKQITVLDFDKYNKIIDSAIPQRHPKDSKLILFLRKNTFSFFKTPISEIVEILLSYKISNPQDFQPMLYNESKLSKSFIGSNDDDHNEKDKLIN</sequence>
<comment type="caution">
    <text evidence="2">The sequence shown here is derived from an EMBL/GenBank/DDBJ whole genome shotgun (WGS) entry which is preliminary data.</text>
</comment>
<dbReference type="RefSeq" id="XP_642841.1">
    <property type="nucleotide sequence ID" value="XM_637749.1"/>
</dbReference>
<keyword evidence="3" id="KW-1185">Reference proteome</keyword>
<evidence type="ECO:0000313" key="3">
    <source>
        <dbReference type="Proteomes" id="UP000002195"/>
    </source>
</evidence>
<feature type="transmembrane region" description="Helical" evidence="1">
    <location>
        <begin position="113"/>
        <end position="132"/>
    </location>
</feature>
<organism evidence="2 3">
    <name type="scientific">Dictyostelium discoideum</name>
    <name type="common">Social amoeba</name>
    <dbReference type="NCBI Taxonomy" id="44689"/>
    <lineage>
        <taxon>Eukaryota</taxon>
        <taxon>Amoebozoa</taxon>
        <taxon>Evosea</taxon>
        <taxon>Eumycetozoa</taxon>
        <taxon>Dictyostelia</taxon>
        <taxon>Dictyosteliales</taxon>
        <taxon>Dictyosteliaceae</taxon>
        <taxon>Dictyostelium</taxon>
    </lineage>
</organism>
<evidence type="ECO:0008006" key="4">
    <source>
        <dbReference type="Google" id="ProtNLM"/>
    </source>
</evidence>
<dbReference type="GeneID" id="8620705"/>
<dbReference type="AlphaFoldDB" id="Q86JA8"/>
<dbReference type="EMBL" id="AAFI02000019">
    <property type="protein sequence ID" value="EAL68954.1"/>
    <property type="molecule type" value="Genomic_DNA"/>
</dbReference>
<proteinExistence type="predicted"/>
<feature type="transmembrane region" description="Helical" evidence="1">
    <location>
        <begin position="167"/>
        <end position="188"/>
    </location>
</feature>